<evidence type="ECO:0000313" key="3">
    <source>
        <dbReference type="Proteomes" id="UP001472677"/>
    </source>
</evidence>
<reference evidence="2 3" key="1">
    <citation type="journal article" date="2024" name="G3 (Bethesda)">
        <title>Genome assembly of Hibiscus sabdariffa L. provides insights into metabolisms of medicinal natural products.</title>
        <authorList>
            <person name="Kim T."/>
        </authorList>
    </citation>
    <scope>NUCLEOTIDE SEQUENCE [LARGE SCALE GENOMIC DNA]</scope>
    <source>
        <strain evidence="2">TK-2024</strain>
        <tissue evidence="2">Old leaves</tissue>
    </source>
</reference>
<feature type="compositionally biased region" description="Basic residues" evidence="1">
    <location>
        <begin position="1"/>
        <end position="11"/>
    </location>
</feature>
<feature type="region of interest" description="Disordered" evidence="1">
    <location>
        <begin position="1"/>
        <end position="22"/>
    </location>
</feature>
<organism evidence="2 3">
    <name type="scientific">Hibiscus sabdariffa</name>
    <name type="common">roselle</name>
    <dbReference type="NCBI Taxonomy" id="183260"/>
    <lineage>
        <taxon>Eukaryota</taxon>
        <taxon>Viridiplantae</taxon>
        <taxon>Streptophyta</taxon>
        <taxon>Embryophyta</taxon>
        <taxon>Tracheophyta</taxon>
        <taxon>Spermatophyta</taxon>
        <taxon>Magnoliopsida</taxon>
        <taxon>eudicotyledons</taxon>
        <taxon>Gunneridae</taxon>
        <taxon>Pentapetalae</taxon>
        <taxon>rosids</taxon>
        <taxon>malvids</taxon>
        <taxon>Malvales</taxon>
        <taxon>Malvaceae</taxon>
        <taxon>Malvoideae</taxon>
        <taxon>Hibiscus</taxon>
    </lineage>
</organism>
<proteinExistence type="predicted"/>
<comment type="caution">
    <text evidence="2">The sequence shown here is derived from an EMBL/GenBank/DDBJ whole genome shotgun (WGS) entry which is preliminary data.</text>
</comment>
<name>A0ABR2AYY3_9ROSI</name>
<sequence>MMVDNRRKRAPNRGTSSAKVPGHQVTEGVNRFAMLEREQVEILGEQGSDLGDGMIEEQIEQVVKSGNSSPSVVMGVNNKDTQSGVPHHVSISTDSAKGSGRGAKKAVVFSMVEGQQVSVVEHSPLGGSKEHTAVSLFEKGHGNVRSNGVVHGKMHGGRRGVRDDVQQGLKVRKPPDMRTISRLVLNEWVDTMNMQIKAITTQADNDPGGSTWAVVNQDGVLEPVARTFGAHGVLAADTAAESGVVEGGLVVD</sequence>
<evidence type="ECO:0000256" key="1">
    <source>
        <dbReference type="SAM" id="MobiDB-lite"/>
    </source>
</evidence>
<keyword evidence="3" id="KW-1185">Reference proteome</keyword>
<feature type="compositionally biased region" description="Polar residues" evidence="1">
    <location>
        <begin position="78"/>
        <end position="96"/>
    </location>
</feature>
<evidence type="ECO:0000313" key="2">
    <source>
        <dbReference type="EMBL" id="KAK8498963.1"/>
    </source>
</evidence>
<gene>
    <name evidence="2" type="ORF">V6N12_058000</name>
</gene>
<accession>A0ABR2AYY3</accession>
<feature type="region of interest" description="Disordered" evidence="1">
    <location>
        <begin position="78"/>
        <end position="100"/>
    </location>
</feature>
<protein>
    <submittedName>
        <fullName evidence="2">Uncharacterized protein</fullName>
    </submittedName>
</protein>
<dbReference type="EMBL" id="JBBPBM010000241">
    <property type="protein sequence ID" value="KAK8498963.1"/>
    <property type="molecule type" value="Genomic_DNA"/>
</dbReference>
<dbReference type="Proteomes" id="UP001472677">
    <property type="component" value="Unassembled WGS sequence"/>
</dbReference>